<dbReference type="Ensembl" id="ENSACOT00000016029.1">
    <property type="protein sequence ID" value="ENSACOP00000015479.1"/>
    <property type="gene ID" value="ENSACOG00000010792.1"/>
</dbReference>
<evidence type="ECO:0000313" key="1">
    <source>
        <dbReference type="Ensembl" id="ENSACOP00000015479.1"/>
    </source>
</evidence>
<reference evidence="1" key="1">
    <citation type="submission" date="2025-08" db="UniProtKB">
        <authorList>
            <consortium name="Ensembl"/>
        </authorList>
    </citation>
    <scope>IDENTIFICATION</scope>
</reference>
<sequence>LNPLFIMKSHGNSCKPIIYHFVLNCKETLQPALHYSADVCTFALGTGSCLSYFARG</sequence>
<dbReference type="AlphaFoldDB" id="A0A8B9G1Y7"/>
<keyword evidence="2" id="KW-1185">Reference proteome</keyword>
<evidence type="ECO:0000313" key="2">
    <source>
        <dbReference type="Proteomes" id="UP000694522"/>
    </source>
</evidence>
<dbReference type="Proteomes" id="UP000694522">
    <property type="component" value="Unplaced"/>
</dbReference>
<organism evidence="1 2">
    <name type="scientific">Amazona collaria</name>
    <name type="common">yellow-billed parrot</name>
    <dbReference type="NCBI Taxonomy" id="241587"/>
    <lineage>
        <taxon>Eukaryota</taxon>
        <taxon>Metazoa</taxon>
        <taxon>Chordata</taxon>
        <taxon>Craniata</taxon>
        <taxon>Vertebrata</taxon>
        <taxon>Euteleostomi</taxon>
        <taxon>Archelosauria</taxon>
        <taxon>Archosauria</taxon>
        <taxon>Dinosauria</taxon>
        <taxon>Saurischia</taxon>
        <taxon>Theropoda</taxon>
        <taxon>Coelurosauria</taxon>
        <taxon>Aves</taxon>
        <taxon>Neognathae</taxon>
        <taxon>Neoaves</taxon>
        <taxon>Telluraves</taxon>
        <taxon>Australaves</taxon>
        <taxon>Psittaciformes</taxon>
        <taxon>Psittacidae</taxon>
        <taxon>Amazona</taxon>
    </lineage>
</organism>
<reference evidence="1" key="2">
    <citation type="submission" date="2025-09" db="UniProtKB">
        <authorList>
            <consortium name="Ensembl"/>
        </authorList>
    </citation>
    <scope>IDENTIFICATION</scope>
</reference>
<name>A0A8B9G1Y7_9PSIT</name>
<proteinExistence type="predicted"/>
<accession>A0A8B9G1Y7</accession>
<protein>
    <submittedName>
        <fullName evidence="1">Uncharacterized protein</fullName>
    </submittedName>
</protein>